<feature type="region of interest" description="Disordered" evidence="1">
    <location>
        <begin position="1"/>
        <end position="25"/>
    </location>
</feature>
<dbReference type="EMBL" id="MU004299">
    <property type="protein sequence ID" value="KAF2660425.1"/>
    <property type="molecule type" value="Genomic_DNA"/>
</dbReference>
<name>A0A6A6TK67_9PLEO</name>
<evidence type="ECO:0000313" key="2">
    <source>
        <dbReference type="EMBL" id="KAF2660425.1"/>
    </source>
</evidence>
<evidence type="ECO:0000313" key="3">
    <source>
        <dbReference type="Proteomes" id="UP000799324"/>
    </source>
</evidence>
<accession>A0A6A6TK67</accession>
<proteinExistence type="predicted"/>
<keyword evidence="3" id="KW-1185">Reference proteome</keyword>
<dbReference type="Proteomes" id="UP000799324">
    <property type="component" value="Unassembled WGS sequence"/>
</dbReference>
<feature type="region of interest" description="Disordered" evidence="1">
    <location>
        <begin position="293"/>
        <end position="322"/>
    </location>
</feature>
<feature type="compositionally biased region" description="Basic residues" evidence="1">
    <location>
        <begin position="91"/>
        <end position="103"/>
    </location>
</feature>
<feature type="compositionally biased region" description="Basic and acidic residues" evidence="1">
    <location>
        <begin position="104"/>
        <end position="148"/>
    </location>
</feature>
<gene>
    <name evidence="2" type="ORF">K491DRAFT_711642</name>
</gene>
<organism evidence="2 3">
    <name type="scientific">Lophiostoma macrostomum CBS 122681</name>
    <dbReference type="NCBI Taxonomy" id="1314788"/>
    <lineage>
        <taxon>Eukaryota</taxon>
        <taxon>Fungi</taxon>
        <taxon>Dikarya</taxon>
        <taxon>Ascomycota</taxon>
        <taxon>Pezizomycotina</taxon>
        <taxon>Dothideomycetes</taxon>
        <taxon>Pleosporomycetidae</taxon>
        <taxon>Pleosporales</taxon>
        <taxon>Lophiostomataceae</taxon>
        <taxon>Lophiostoma</taxon>
    </lineage>
</organism>
<dbReference type="AlphaFoldDB" id="A0A6A6TK67"/>
<feature type="compositionally biased region" description="Low complexity" evidence="1">
    <location>
        <begin position="300"/>
        <end position="312"/>
    </location>
</feature>
<reference evidence="2" key="1">
    <citation type="journal article" date="2020" name="Stud. Mycol.">
        <title>101 Dothideomycetes genomes: a test case for predicting lifestyles and emergence of pathogens.</title>
        <authorList>
            <person name="Haridas S."/>
            <person name="Albert R."/>
            <person name="Binder M."/>
            <person name="Bloem J."/>
            <person name="Labutti K."/>
            <person name="Salamov A."/>
            <person name="Andreopoulos B."/>
            <person name="Baker S."/>
            <person name="Barry K."/>
            <person name="Bills G."/>
            <person name="Bluhm B."/>
            <person name="Cannon C."/>
            <person name="Castanera R."/>
            <person name="Culley D."/>
            <person name="Daum C."/>
            <person name="Ezra D."/>
            <person name="Gonzalez J."/>
            <person name="Henrissat B."/>
            <person name="Kuo A."/>
            <person name="Liang C."/>
            <person name="Lipzen A."/>
            <person name="Lutzoni F."/>
            <person name="Magnuson J."/>
            <person name="Mondo S."/>
            <person name="Nolan M."/>
            <person name="Ohm R."/>
            <person name="Pangilinan J."/>
            <person name="Park H.-J."/>
            <person name="Ramirez L."/>
            <person name="Alfaro M."/>
            <person name="Sun H."/>
            <person name="Tritt A."/>
            <person name="Yoshinaga Y."/>
            <person name="Zwiers L.-H."/>
            <person name="Turgeon B."/>
            <person name="Goodwin S."/>
            <person name="Spatafora J."/>
            <person name="Crous P."/>
            <person name="Grigoriev I."/>
        </authorList>
    </citation>
    <scope>NUCLEOTIDE SEQUENCE</scope>
    <source>
        <strain evidence="2">CBS 122681</strain>
    </source>
</reference>
<protein>
    <submittedName>
        <fullName evidence="2">Uncharacterized protein</fullName>
    </submittedName>
</protein>
<feature type="compositionally biased region" description="Polar residues" evidence="1">
    <location>
        <begin position="398"/>
        <end position="408"/>
    </location>
</feature>
<sequence length="691" mass="75533">MSNGQLRAIGHERKSARQQMSPPRLLRDDRCRECRLKNHSKCTSTSARDSCPHRRDFAPTANRFSLLAEIDRKANQTKWAFDFTQSPNSSVRRRGKRGGKANRLRHDNSQRQLEDCRSESESVDDLCKRTAPDGEDPGAHDQRRLGDDRNCLPHADFTFCADGVRHHWMPQFRPNSSASQSPKLSGGDGFQLPRPLERCLTQAKDPTPPVELTEFKRRESRFFPLSAFLATPDTAARHPSKSSVPAPIPAKTSASRKQLSVSIPTASQRAAASAAKCALANQKVAVPPLAITRNTHTSRPASPSSLAQTSTPLSPPPTPRSEAGCLLHMQAPCTPLSVTPSTASSTLTISPSVSAVPSLVPAPSLISSLRTSCPRRSPPPLPLPPRPQLSPTTSLSLGSWTGVSTPETISPALPTTKEPLIAHNPIISYANPKPKTPQRLTKFFDKPCPPAVPVLSKLFPQAPLKSAVHQDLEDFLRMGHASPCWCSYHNSAKTYTSTEAQSTSSVESRPSLVVVKSRTTSELDLDDVLLTPSPLGSDFEDLETTDCDGDIDEEWTVLTPDERCELLSLPKTPNLDIDDTITVSGDCPHITWSSSLLTPLDSPASLPETSIQTANHADMQPTNHSINVSQLEGFIKCPEPVRDCATANTSAVEWPTLQEAVQIKRTRREKRSGTNDADVTRFCNQMVDWMV</sequence>
<feature type="compositionally biased region" description="Polar residues" evidence="1">
    <location>
        <begin position="173"/>
        <end position="183"/>
    </location>
</feature>
<evidence type="ECO:0000256" key="1">
    <source>
        <dbReference type="SAM" id="MobiDB-lite"/>
    </source>
</evidence>
<feature type="compositionally biased region" description="Polar residues" evidence="1">
    <location>
        <begin position="252"/>
        <end position="261"/>
    </location>
</feature>
<feature type="region of interest" description="Disordered" evidence="1">
    <location>
        <begin position="233"/>
        <end position="261"/>
    </location>
</feature>
<feature type="region of interest" description="Disordered" evidence="1">
    <location>
        <begin position="171"/>
        <end position="190"/>
    </location>
</feature>
<dbReference type="OrthoDB" id="3798510at2759"/>
<feature type="compositionally biased region" description="Pro residues" evidence="1">
    <location>
        <begin position="376"/>
        <end position="388"/>
    </location>
</feature>
<feature type="region of interest" description="Disordered" evidence="1">
    <location>
        <begin position="371"/>
        <end position="417"/>
    </location>
</feature>
<feature type="region of interest" description="Disordered" evidence="1">
    <location>
        <begin position="84"/>
        <end position="148"/>
    </location>
</feature>